<protein>
    <submittedName>
        <fullName evidence="1">Uncharacterized protein</fullName>
    </submittedName>
</protein>
<keyword evidence="2" id="KW-1185">Reference proteome</keyword>
<proteinExistence type="predicted"/>
<evidence type="ECO:0000313" key="2">
    <source>
        <dbReference type="Proteomes" id="UP000053927"/>
    </source>
</evidence>
<reference evidence="2" key="1">
    <citation type="journal article" date="2012" name="Science">
        <title>The Paleozoic origin of enzymatic lignin decomposition reconstructed from 31 fungal genomes.</title>
        <authorList>
            <person name="Floudas D."/>
            <person name="Binder M."/>
            <person name="Riley R."/>
            <person name="Barry K."/>
            <person name="Blanchette R.A."/>
            <person name="Henrissat B."/>
            <person name="Martinez A.T."/>
            <person name="Otillar R."/>
            <person name="Spatafora J.W."/>
            <person name="Yadav J.S."/>
            <person name="Aerts A."/>
            <person name="Benoit I."/>
            <person name="Boyd A."/>
            <person name="Carlson A."/>
            <person name="Copeland A."/>
            <person name="Coutinho P.M."/>
            <person name="de Vries R.P."/>
            <person name="Ferreira P."/>
            <person name="Findley K."/>
            <person name="Foster B."/>
            <person name="Gaskell J."/>
            <person name="Glotzer D."/>
            <person name="Gorecki P."/>
            <person name="Heitman J."/>
            <person name="Hesse C."/>
            <person name="Hori C."/>
            <person name="Igarashi K."/>
            <person name="Jurgens J.A."/>
            <person name="Kallen N."/>
            <person name="Kersten P."/>
            <person name="Kohler A."/>
            <person name="Kuees U."/>
            <person name="Kumar T.K.A."/>
            <person name="Kuo A."/>
            <person name="LaButti K."/>
            <person name="Larrondo L.F."/>
            <person name="Lindquist E."/>
            <person name="Ling A."/>
            <person name="Lombard V."/>
            <person name="Lucas S."/>
            <person name="Lundell T."/>
            <person name="Martin R."/>
            <person name="McLaughlin D.J."/>
            <person name="Morgenstern I."/>
            <person name="Morin E."/>
            <person name="Murat C."/>
            <person name="Nagy L.G."/>
            <person name="Nolan M."/>
            <person name="Ohm R.A."/>
            <person name="Patyshakuliyeva A."/>
            <person name="Rokas A."/>
            <person name="Ruiz-Duenas F.J."/>
            <person name="Sabat G."/>
            <person name="Salamov A."/>
            <person name="Samejima M."/>
            <person name="Schmutz J."/>
            <person name="Slot J.C."/>
            <person name="St John F."/>
            <person name="Stenlid J."/>
            <person name="Sun H."/>
            <person name="Sun S."/>
            <person name="Syed K."/>
            <person name="Tsang A."/>
            <person name="Wiebenga A."/>
            <person name="Young D."/>
            <person name="Pisabarro A."/>
            <person name="Eastwood D.C."/>
            <person name="Martin F."/>
            <person name="Cullen D."/>
            <person name="Grigoriev I.V."/>
            <person name="Hibbett D.S."/>
        </authorList>
    </citation>
    <scope>NUCLEOTIDE SEQUENCE [LARGE SCALE GENOMIC DNA]</scope>
    <source>
        <strain evidence="2">FP-91666</strain>
    </source>
</reference>
<dbReference type="OMA" id="NSAHFAW"/>
<evidence type="ECO:0000313" key="1">
    <source>
        <dbReference type="EMBL" id="EIM80438.1"/>
    </source>
</evidence>
<dbReference type="Proteomes" id="UP000053927">
    <property type="component" value="Unassembled WGS sequence"/>
</dbReference>
<organism evidence="1 2">
    <name type="scientific">Stereum hirsutum (strain FP-91666)</name>
    <name type="common">White-rot fungus</name>
    <dbReference type="NCBI Taxonomy" id="721885"/>
    <lineage>
        <taxon>Eukaryota</taxon>
        <taxon>Fungi</taxon>
        <taxon>Dikarya</taxon>
        <taxon>Basidiomycota</taxon>
        <taxon>Agaricomycotina</taxon>
        <taxon>Agaricomycetes</taxon>
        <taxon>Russulales</taxon>
        <taxon>Stereaceae</taxon>
        <taxon>Stereum</taxon>
    </lineage>
</organism>
<sequence length="198" mass="21370">MSGAPFSSQEVQETAKSEVTVGGVTLVISKVHLWRNDQPRLMTVAEEAEVSRHQDARPVHVTLTIRRKENQTSEESLTDSALPYVVALHILRTNGPSLALPPTETPEPDAPNSAHFAWPAPPEVLDATKLTDQDATAGGFFLAGSVDGGSGLTLSAWDGPRWGSLRNGIDDTINYNAVVEFQGGIFLKSGKERMMVVH</sequence>
<dbReference type="EMBL" id="JH687398">
    <property type="protein sequence ID" value="EIM80438.1"/>
    <property type="molecule type" value="Genomic_DNA"/>
</dbReference>
<gene>
    <name evidence="1" type="ORF">STEHIDRAFT_125977</name>
</gene>
<dbReference type="eggNOG" id="ENOG502R1ZI">
    <property type="taxonomic scope" value="Eukaryota"/>
</dbReference>
<dbReference type="GeneID" id="18797685"/>
<dbReference type="KEGG" id="shs:STEHIDRAFT_125977"/>
<dbReference type="AlphaFoldDB" id="R7S009"/>
<dbReference type="RefSeq" id="XP_007310562.1">
    <property type="nucleotide sequence ID" value="XM_007310500.1"/>
</dbReference>
<accession>R7S009</accession>
<name>R7S009_STEHR</name>
<dbReference type="OrthoDB" id="3195967at2759"/>